<protein>
    <submittedName>
        <fullName evidence="2">Uncharacterized protein</fullName>
    </submittedName>
</protein>
<accession>A0AA40FRV1</accession>
<feature type="compositionally biased region" description="Polar residues" evidence="1">
    <location>
        <begin position="207"/>
        <end position="218"/>
    </location>
</feature>
<evidence type="ECO:0000313" key="3">
    <source>
        <dbReference type="Proteomes" id="UP001177670"/>
    </source>
</evidence>
<feature type="compositionally biased region" description="Basic and acidic residues" evidence="1">
    <location>
        <begin position="87"/>
        <end position="100"/>
    </location>
</feature>
<evidence type="ECO:0000313" key="2">
    <source>
        <dbReference type="EMBL" id="KAK1124204.1"/>
    </source>
</evidence>
<feature type="compositionally biased region" description="Basic and acidic residues" evidence="1">
    <location>
        <begin position="191"/>
        <end position="206"/>
    </location>
</feature>
<proteinExistence type="predicted"/>
<comment type="caution">
    <text evidence="2">The sequence shown here is derived from an EMBL/GenBank/DDBJ whole genome shotgun (WGS) entry which is preliminary data.</text>
</comment>
<dbReference type="Proteomes" id="UP001177670">
    <property type="component" value="Unassembled WGS sequence"/>
</dbReference>
<gene>
    <name evidence="2" type="ORF">K0M31_006579</name>
</gene>
<name>A0AA40FRV1_9HYME</name>
<feature type="region of interest" description="Disordered" evidence="1">
    <location>
        <begin position="1"/>
        <end position="21"/>
    </location>
</feature>
<feature type="region of interest" description="Disordered" evidence="1">
    <location>
        <begin position="188"/>
        <end position="224"/>
    </location>
</feature>
<organism evidence="2 3">
    <name type="scientific">Melipona bicolor</name>
    <dbReference type="NCBI Taxonomy" id="60889"/>
    <lineage>
        <taxon>Eukaryota</taxon>
        <taxon>Metazoa</taxon>
        <taxon>Ecdysozoa</taxon>
        <taxon>Arthropoda</taxon>
        <taxon>Hexapoda</taxon>
        <taxon>Insecta</taxon>
        <taxon>Pterygota</taxon>
        <taxon>Neoptera</taxon>
        <taxon>Endopterygota</taxon>
        <taxon>Hymenoptera</taxon>
        <taxon>Apocrita</taxon>
        <taxon>Aculeata</taxon>
        <taxon>Apoidea</taxon>
        <taxon>Anthophila</taxon>
        <taxon>Apidae</taxon>
        <taxon>Melipona</taxon>
    </lineage>
</organism>
<sequence>MDDTLIFDDAEEGEPMTLDESDSCCTNFDFQRSFEEACSRKLDNLDEMTNNNPTVVSDKVSSIEVNRDPSENDENGNNIDCDSEVIQTKKEGGKIEESKESVKGNFVDIEELRNKEKLSDSFGFSSDSDDEHERNLVYSSPNVNISAYFKFRDSMMKPEFEAALEKGSLVFSNKETKGSLILEEIDEESIEKDKTTNENETKDRNLVKSSTENACSDQQGKETKFVELNSPEEYLEKLAEITELDCPKTEEEVEEKLKRIAESKAKIENRKNEALKNLSMEFNEFEKLIAETKSTEQYNSDSDESLDESKERDNIELPLTKEQVAESFKINNARKDTEEEEKRRAESLQQCFQVIAKNGEEFVQDEVEGKKGTENRKNLGFSELNKIEKFFMETKDVENSKNLNDGIEISLIGQDKIVEGSQFENSQNEVYEEKQCVEFLKERLENISEKAKIEVSVEDEAASKIEENLENIIEEEIKKINITDIVEERIEENFKNVIKEQMNLNFESITEKVVEQNVEIDIKDIEESSKNIAEEKVERNLEDVIKEEIKEINVKDIIEKKIKENFKKNIKIEQNSEIEKKIEQKFKNIEAKEQNFENIAADKIETNDTVDKSEISKETSDTKSASETVIKGIVQDIMEDTEDSIFWQYCKQQERTYIKGKVYDFDPKKHGVRYKCNNSAIC</sequence>
<dbReference type="AlphaFoldDB" id="A0AA40FRV1"/>
<reference evidence="2" key="1">
    <citation type="submission" date="2021-10" db="EMBL/GenBank/DDBJ databases">
        <title>Melipona bicolor Genome sequencing and assembly.</title>
        <authorList>
            <person name="Araujo N.S."/>
            <person name="Arias M.C."/>
        </authorList>
    </citation>
    <scope>NUCLEOTIDE SEQUENCE</scope>
    <source>
        <strain evidence="2">USP_2M_L1-L4_2017</strain>
        <tissue evidence="2">Whole body</tissue>
    </source>
</reference>
<keyword evidence="3" id="KW-1185">Reference proteome</keyword>
<feature type="region of interest" description="Disordered" evidence="1">
    <location>
        <begin position="291"/>
        <end position="318"/>
    </location>
</feature>
<evidence type="ECO:0000256" key="1">
    <source>
        <dbReference type="SAM" id="MobiDB-lite"/>
    </source>
</evidence>
<feature type="region of interest" description="Disordered" evidence="1">
    <location>
        <begin position="60"/>
        <end position="100"/>
    </location>
</feature>
<dbReference type="EMBL" id="JAHYIQ010000018">
    <property type="protein sequence ID" value="KAK1124204.1"/>
    <property type="molecule type" value="Genomic_DNA"/>
</dbReference>